<dbReference type="VEuPathDB" id="FungiDB:AB675_5398"/>
<accession>A0A0N1P2B9</accession>
<feature type="region of interest" description="Disordered" evidence="9">
    <location>
        <begin position="416"/>
        <end position="441"/>
    </location>
</feature>
<dbReference type="Gene3D" id="1.10.510.10">
    <property type="entry name" value="Transferase(Phosphotransferase) domain 1"/>
    <property type="match status" value="1"/>
</dbReference>
<feature type="region of interest" description="Disordered" evidence="9">
    <location>
        <begin position="554"/>
        <end position="648"/>
    </location>
</feature>
<keyword evidence="6" id="KW-0067">ATP-binding</keyword>
<dbReference type="RefSeq" id="XP_018002093.1">
    <property type="nucleotide sequence ID" value="XM_018145605.1"/>
</dbReference>
<keyword evidence="5" id="KW-0418">Kinase</keyword>
<protein>
    <recommendedName>
        <fullName evidence="1">non-specific serine/threonine protein kinase</fullName>
        <ecNumber evidence="1">2.7.11.1</ecNumber>
    </recommendedName>
</protein>
<sequence>MSDVHLLPETRNDDDLDLSTYQTTSDTWLQKSYIPMARVLHWFGLNAKPHALKSQYHDFMFCDTGLPSTEKETWEARKFLGAGGFGRVGFWVKIQRDGTIIDRVAIKELDEIYPASPRSLLLPKEVVINRDLNLADKEYVCYLRGYKYNSGLGKGRMYMRAYEHGDLDTLLKRYRIYGYFLPERFILEFLSHMCIDLKPPNVFLDDPGATTSGYPTTVVGDFGVAAYTSSDDPLNPKCLGEGTPSYYGPEIINVLLNKLPAVKQYRLGRADVGNFRRENIHIDAAANNIFGIGRILFDLMISLYSRGDFSKFVRLDDGQRMNSDNKIMHNDGQDVDYEWLHHYISGKRLSSEKAQMRGLITKLTGLSATGKLPYSEGLINLLCAMLDPVQSQRPKLNELREAVRRLRMDNEMYVAKDNENPEDGSEKNINNTKRAMDSQDPHRLLYRPEDFARANFTRGPIWPSRTEGETQAAKDWMSTLKNMADEMLRMWDPDDPMPTKPWYYKETEERKWWRFPVNDMAVQNQRVPRDNDDRSGPIVNHGAQILSEGEAAAMRMNKKRAVGEVAEDAEGQRPTKRNRSGADGAERDVADGSNAVQPTQTNAEAAGPEVNELDQEQQQEQEQQQQAERPAVNDEPRPKRADYLKMTKPELEKEARVIRGLTLADDETKDTLAKKLVAADKDGNTGMGVMNAWHVFGGKGKKPKPEDIKYYATLEEKEADIGKILVPEKKEKKKKGKR</sequence>
<dbReference type="Proteomes" id="UP000038010">
    <property type="component" value="Unassembled WGS sequence"/>
</dbReference>
<dbReference type="PROSITE" id="PS50011">
    <property type="entry name" value="PROTEIN_KINASE_DOM"/>
    <property type="match status" value="1"/>
</dbReference>
<dbReference type="OrthoDB" id="310217at2759"/>
<evidence type="ECO:0000256" key="7">
    <source>
        <dbReference type="ARBA" id="ARBA00047899"/>
    </source>
</evidence>
<dbReference type="GO" id="GO:0004674">
    <property type="term" value="F:protein serine/threonine kinase activity"/>
    <property type="evidence" value="ECO:0007669"/>
    <property type="project" value="UniProtKB-KW"/>
</dbReference>
<comment type="catalytic activity">
    <reaction evidence="7">
        <text>L-threonyl-[protein] + ATP = O-phospho-L-threonyl-[protein] + ADP + H(+)</text>
        <dbReference type="Rhea" id="RHEA:46608"/>
        <dbReference type="Rhea" id="RHEA-COMP:11060"/>
        <dbReference type="Rhea" id="RHEA-COMP:11605"/>
        <dbReference type="ChEBI" id="CHEBI:15378"/>
        <dbReference type="ChEBI" id="CHEBI:30013"/>
        <dbReference type="ChEBI" id="CHEBI:30616"/>
        <dbReference type="ChEBI" id="CHEBI:61977"/>
        <dbReference type="ChEBI" id="CHEBI:456216"/>
        <dbReference type="EC" id="2.7.11.1"/>
    </reaction>
</comment>
<evidence type="ECO:0000256" key="8">
    <source>
        <dbReference type="ARBA" id="ARBA00048679"/>
    </source>
</evidence>
<feature type="compositionally biased region" description="Basic and acidic residues" evidence="9">
    <location>
        <begin position="631"/>
        <end position="648"/>
    </location>
</feature>
<dbReference type="EMBL" id="LFJN01000008">
    <property type="protein sequence ID" value="KPI42130.1"/>
    <property type="molecule type" value="Genomic_DNA"/>
</dbReference>
<dbReference type="GO" id="GO:0005524">
    <property type="term" value="F:ATP binding"/>
    <property type="evidence" value="ECO:0007669"/>
    <property type="project" value="UniProtKB-KW"/>
</dbReference>
<feature type="compositionally biased region" description="Polar residues" evidence="9">
    <location>
        <begin position="594"/>
        <end position="603"/>
    </location>
</feature>
<evidence type="ECO:0000256" key="1">
    <source>
        <dbReference type="ARBA" id="ARBA00012513"/>
    </source>
</evidence>
<dbReference type="InterPro" id="IPR011009">
    <property type="entry name" value="Kinase-like_dom_sf"/>
</dbReference>
<evidence type="ECO:0000256" key="6">
    <source>
        <dbReference type="ARBA" id="ARBA00022840"/>
    </source>
</evidence>
<proteinExistence type="predicted"/>
<dbReference type="GeneID" id="28737485"/>
<evidence type="ECO:0000256" key="4">
    <source>
        <dbReference type="ARBA" id="ARBA00022741"/>
    </source>
</evidence>
<dbReference type="PANTHER" id="PTHR43671:SF98">
    <property type="entry name" value="SERINE_THREONINE-PROTEIN KINASE NEK11"/>
    <property type="match status" value="1"/>
</dbReference>
<evidence type="ECO:0000256" key="9">
    <source>
        <dbReference type="SAM" id="MobiDB-lite"/>
    </source>
</evidence>
<dbReference type="SMART" id="SM00220">
    <property type="entry name" value="S_TKc"/>
    <property type="match status" value="1"/>
</dbReference>
<evidence type="ECO:0000259" key="10">
    <source>
        <dbReference type="PROSITE" id="PS50011"/>
    </source>
</evidence>
<gene>
    <name evidence="11" type="ORF">AB675_5398</name>
</gene>
<dbReference type="PANTHER" id="PTHR43671">
    <property type="entry name" value="SERINE/THREONINE-PROTEIN KINASE NEK"/>
    <property type="match status" value="1"/>
</dbReference>
<name>A0A0N1P2B9_9EURO</name>
<dbReference type="STRING" id="1664694.A0A0N1P2B9"/>
<evidence type="ECO:0000313" key="12">
    <source>
        <dbReference type="Proteomes" id="UP000038010"/>
    </source>
</evidence>
<organism evidence="11 12">
    <name type="scientific">Cyphellophora attinorum</name>
    <dbReference type="NCBI Taxonomy" id="1664694"/>
    <lineage>
        <taxon>Eukaryota</taxon>
        <taxon>Fungi</taxon>
        <taxon>Dikarya</taxon>
        <taxon>Ascomycota</taxon>
        <taxon>Pezizomycotina</taxon>
        <taxon>Eurotiomycetes</taxon>
        <taxon>Chaetothyriomycetidae</taxon>
        <taxon>Chaetothyriales</taxon>
        <taxon>Cyphellophoraceae</taxon>
        <taxon>Cyphellophora</taxon>
    </lineage>
</organism>
<dbReference type="SUPFAM" id="SSF56112">
    <property type="entry name" value="Protein kinase-like (PK-like)"/>
    <property type="match status" value="1"/>
</dbReference>
<evidence type="ECO:0000256" key="3">
    <source>
        <dbReference type="ARBA" id="ARBA00022679"/>
    </source>
</evidence>
<reference evidence="11 12" key="1">
    <citation type="submission" date="2015-06" db="EMBL/GenBank/DDBJ databases">
        <title>Draft genome of the ant-associated black yeast Phialophora attae CBS 131958.</title>
        <authorList>
            <person name="Moreno L.F."/>
            <person name="Stielow B.J."/>
            <person name="de Hoog S."/>
            <person name="Vicente V.A."/>
            <person name="Weiss V.A."/>
            <person name="de Vries M."/>
            <person name="Cruz L.M."/>
            <person name="Souza E.M."/>
        </authorList>
    </citation>
    <scope>NUCLEOTIDE SEQUENCE [LARGE SCALE GENOMIC DNA]</scope>
    <source>
        <strain evidence="11 12">CBS 131958</strain>
    </source>
</reference>
<keyword evidence="12" id="KW-1185">Reference proteome</keyword>
<evidence type="ECO:0000313" key="11">
    <source>
        <dbReference type="EMBL" id="KPI42130.1"/>
    </source>
</evidence>
<keyword evidence="3" id="KW-0808">Transferase</keyword>
<comment type="caution">
    <text evidence="11">The sequence shown here is derived from an EMBL/GenBank/DDBJ whole genome shotgun (WGS) entry which is preliminary data.</text>
</comment>
<dbReference type="EC" id="2.7.11.1" evidence="1"/>
<comment type="catalytic activity">
    <reaction evidence="8">
        <text>L-seryl-[protein] + ATP = O-phospho-L-seryl-[protein] + ADP + H(+)</text>
        <dbReference type="Rhea" id="RHEA:17989"/>
        <dbReference type="Rhea" id="RHEA-COMP:9863"/>
        <dbReference type="Rhea" id="RHEA-COMP:11604"/>
        <dbReference type="ChEBI" id="CHEBI:15378"/>
        <dbReference type="ChEBI" id="CHEBI:29999"/>
        <dbReference type="ChEBI" id="CHEBI:30616"/>
        <dbReference type="ChEBI" id="CHEBI:83421"/>
        <dbReference type="ChEBI" id="CHEBI:456216"/>
        <dbReference type="EC" id="2.7.11.1"/>
    </reaction>
</comment>
<evidence type="ECO:0000256" key="2">
    <source>
        <dbReference type="ARBA" id="ARBA00022527"/>
    </source>
</evidence>
<feature type="domain" description="Protein kinase" evidence="10">
    <location>
        <begin position="74"/>
        <end position="414"/>
    </location>
</feature>
<dbReference type="InterPro" id="IPR050660">
    <property type="entry name" value="NEK_Ser/Thr_kinase"/>
</dbReference>
<evidence type="ECO:0000256" key="5">
    <source>
        <dbReference type="ARBA" id="ARBA00022777"/>
    </source>
</evidence>
<keyword evidence="4" id="KW-0547">Nucleotide-binding</keyword>
<keyword evidence="2" id="KW-0723">Serine/threonine-protein kinase</keyword>
<dbReference type="InterPro" id="IPR000719">
    <property type="entry name" value="Prot_kinase_dom"/>
</dbReference>
<dbReference type="AlphaFoldDB" id="A0A0N1P2B9"/>